<dbReference type="STRING" id="431943.CKL_2729"/>
<dbReference type="Gene3D" id="3.40.50.12090">
    <property type="match status" value="2"/>
</dbReference>
<dbReference type="eggNOG" id="COG1652">
    <property type="taxonomic scope" value="Bacteria"/>
</dbReference>
<feature type="chain" id="PRO_5002686845" description="Cell wall-binding repeat 2 family protein" evidence="1">
    <location>
        <begin position="27"/>
        <end position="706"/>
    </location>
</feature>
<keyword evidence="1" id="KW-0732">Signal</keyword>
<evidence type="ECO:0000313" key="2">
    <source>
        <dbReference type="EMBL" id="EDK34741.1"/>
    </source>
</evidence>
<gene>
    <name evidence="2" type="ordered locus">CKL_2729</name>
</gene>
<dbReference type="Pfam" id="PF04122">
    <property type="entry name" value="CW_binding_2"/>
    <property type="match status" value="3"/>
</dbReference>
<dbReference type="PANTHER" id="PTHR30032">
    <property type="entry name" value="N-ACETYLMURAMOYL-L-ALANINE AMIDASE-RELATED"/>
    <property type="match status" value="1"/>
</dbReference>
<dbReference type="PANTHER" id="PTHR30032:SF8">
    <property type="entry name" value="GERMINATION-SPECIFIC N-ACETYLMURAMOYL-L-ALANINE AMIDASE"/>
    <property type="match status" value="1"/>
</dbReference>
<dbReference type="EMBL" id="CP000673">
    <property type="protein sequence ID" value="EDK34741.1"/>
    <property type="molecule type" value="Genomic_DNA"/>
</dbReference>
<dbReference type="HOGENOM" id="CLU_382981_0_0_9"/>
<dbReference type="KEGG" id="ckl:CKL_2729"/>
<protein>
    <recommendedName>
        <fullName evidence="4">Cell wall-binding repeat 2 family protein</fullName>
    </recommendedName>
</protein>
<dbReference type="RefSeq" id="WP_012103071.1">
    <property type="nucleotide sequence ID" value="NC_009706.1"/>
</dbReference>
<sequence>MNIRKIGCLLLAILCLNFGILNQAEAAITPERIGGFTRYDTSVLICKNGWQESSDYAVVVSGQDFQDALCAVPLAKKYNAPILLTSKDKLDNPVQWINLNKELYRLKVKKIFLIGGENSISSDIEHEFIDRGIEITRIDGKDKYDTSFKIAEIVGVENGIVMVNEKNYSDSITISSIAASKGMPLILVPKTIDSDFQKNIENINKYIPKVYVVGDSNLISDDIINKFNNVDRILGKDEYEISVNVLEKFQNDINYDTVYLANEDDLSDGLLGSAMAALTSSPIILIKDRYDSRIQDYLRNKLDLIRKINVLGGQGVISDSTLESILLISKNEIINDSIVNTSMNEGEVNSIGKGIEHSDYNQLDESTKTVQEESKYIISLINNSKIDLSAKISDHEEKALGSMQKDVTIQVAGMNIQTTGWLVIDNTGIREVVKIPDILRPYLPKEVQEKQYIIMDPLAIISNGDNSSSDFRDMANFEDNFQPQFESFLKKYSEGWNSGFDFITYKGLMRMDTEEGPKYAKTYNLKLTDVTFKSILDYTQKNFIQDKDFISFVKQLLITFIDLSKDGNKDLQKKQLENIFAIMSSHPETALSNMKNFMDAVKNVNIIGDNGVDITYNICDGYIVGENGTVDLNTSIGKIISVMNSVSEKGEKITVDNIKSALDLGFNFSVESYNRNKSVEINLPEVTKTNSIDYNEIVKINNNKKK</sequence>
<reference evidence="2 3" key="1">
    <citation type="journal article" date="2008" name="Proc. Natl. Acad. Sci. U.S.A.">
        <title>The genome of Clostridium kluyveri, a strict anaerobe with unique metabolic features.</title>
        <authorList>
            <person name="Seedorf H."/>
            <person name="Fricke W.F."/>
            <person name="Veith B."/>
            <person name="Brueggemann H."/>
            <person name="Liesegang H."/>
            <person name="Strittmatter A."/>
            <person name="Miethke M."/>
            <person name="Buckel W."/>
            <person name="Hinderberger J."/>
            <person name="Li F."/>
            <person name="Hagemeier C."/>
            <person name="Thauer R.K."/>
            <person name="Gottschalk G."/>
        </authorList>
    </citation>
    <scope>NUCLEOTIDE SEQUENCE [LARGE SCALE GENOMIC DNA]</scope>
    <source>
        <strain evidence="3">ATCC 8527 / DSM 555 / NCIMB 10680</strain>
    </source>
</reference>
<dbReference type="InterPro" id="IPR051922">
    <property type="entry name" value="Bact_Sporulation_Assoc"/>
</dbReference>
<evidence type="ECO:0000313" key="3">
    <source>
        <dbReference type="Proteomes" id="UP000002411"/>
    </source>
</evidence>
<organism evidence="2 3">
    <name type="scientific">Clostridium kluyveri (strain ATCC 8527 / DSM 555 / NBRC 12016 / NCIMB 10680 / K1)</name>
    <dbReference type="NCBI Taxonomy" id="431943"/>
    <lineage>
        <taxon>Bacteria</taxon>
        <taxon>Bacillati</taxon>
        <taxon>Bacillota</taxon>
        <taxon>Clostridia</taxon>
        <taxon>Eubacteriales</taxon>
        <taxon>Clostridiaceae</taxon>
        <taxon>Clostridium</taxon>
    </lineage>
</organism>
<proteinExistence type="predicted"/>
<feature type="signal peptide" evidence="1">
    <location>
        <begin position="1"/>
        <end position="26"/>
    </location>
</feature>
<evidence type="ECO:0000256" key="1">
    <source>
        <dbReference type="SAM" id="SignalP"/>
    </source>
</evidence>
<dbReference type="Proteomes" id="UP000002411">
    <property type="component" value="Chromosome"/>
</dbReference>
<dbReference type="eggNOG" id="COG2247">
    <property type="taxonomic scope" value="Bacteria"/>
</dbReference>
<keyword evidence="3" id="KW-1185">Reference proteome</keyword>
<accession>A5N0U5</accession>
<evidence type="ECO:0008006" key="4">
    <source>
        <dbReference type="Google" id="ProtNLM"/>
    </source>
</evidence>
<name>A5N0U5_CLOK5</name>
<dbReference type="InterPro" id="IPR007253">
    <property type="entry name" value="Cell_wall-bd_2"/>
</dbReference>
<dbReference type="AlphaFoldDB" id="A5N0U5"/>